<comment type="similarity">
    <text evidence="2">In the C-terminal section; belongs to the peptidase M41 family.</text>
</comment>
<dbReference type="GO" id="GO:0009535">
    <property type="term" value="C:chloroplast thylakoid membrane"/>
    <property type="evidence" value="ECO:0007669"/>
    <property type="project" value="UniProtKB-SubCell"/>
</dbReference>
<dbReference type="GO" id="GO:0004222">
    <property type="term" value="F:metalloendopeptidase activity"/>
    <property type="evidence" value="ECO:0007669"/>
    <property type="project" value="InterPro"/>
</dbReference>
<evidence type="ECO:0000256" key="5">
    <source>
        <dbReference type="ARBA" id="ARBA00022640"/>
    </source>
</evidence>
<evidence type="ECO:0000256" key="15">
    <source>
        <dbReference type="ARBA" id="ARBA00023049"/>
    </source>
</evidence>
<proteinExistence type="inferred from homology"/>
<evidence type="ECO:0000256" key="11">
    <source>
        <dbReference type="ARBA" id="ARBA00022833"/>
    </source>
</evidence>
<dbReference type="FunFam" id="3.30.720.210:FF:000002">
    <property type="entry name" value="ATP-dependent zinc metalloprotease FTSH chloroplastic"/>
    <property type="match status" value="1"/>
</dbReference>
<keyword evidence="15" id="KW-0482">Metalloprotease</keyword>
<keyword evidence="12 20" id="KW-0067">ATP-binding</keyword>
<comment type="similarity">
    <text evidence="3">In the N-terminal section; belongs to the AAA ATPase family.</text>
</comment>
<evidence type="ECO:0000256" key="2">
    <source>
        <dbReference type="ARBA" id="ARBA00010044"/>
    </source>
</evidence>
<keyword evidence="4" id="KW-0150">Chloroplast</keyword>
<keyword evidence="10" id="KW-0378">Hydrolase</keyword>
<feature type="transmembrane region" description="Helical" evidence="21">
    <location>
        <begin position="169"/>
        <end position="190"/>
    </location>
</feature>
<dbReference type="SMART" id="SM00382">
    <property type="entry name" value="AAA"/>
    <property type="match status" value="1"/>
</dbReference>
<dbReference type="Pfam" id="PF17862">
    <property type="entry name" value="AAA_lid_3"/>
    <property type="match status" value="1"/>
</dbReference>
<dbReference type="HAMAP" id="MF_01458">
    <property type="entry name" value="FtsH"/>
    <property type="match status" value="1"/>
</dbReference>
<keyword evidence="8" id="KW-0479">Metal-binding</keyword>
<dbReference type="NCBIfam" id="TIGR01241">
    <property type="entry name" value="FtsH_fam"/>
    <property type="match status" value="1"/>
</dbReference>
<dbReference type="GO" id="GO:0016887">
    <property type="term" value="F:ATP hydrolysis activity"/>
    <property type="evidence" value="ECO:0007669"/>
    <property type="project" value="InterPro"/>
</dbReference>
<evidence type="ECO:0000256" key="4">
    <source>
        <dbReference type="ARBA" id="ARBA00022528"/>
    </source>
</evidence>
<keyword evidence="7 21" id="KW-0812">Transmembrane</keyword>
<dbReference type="GO" id="GO:0005524">
    <property type="term" value="F:ATP binding"/>
    <property type="evidence" value="ECO:0007669"/>
    <property type="project" value="UniProtKB-KW"/>
</dbReference>
<dbReference type="GO" id="GO:0006508">
    <property type="term" value="P:proteolysis"/>
    <property type="evidence" value="ECO:0007669"/>
    <property type="project" value="UniProtKB-KW"/>
</dbReference>
<evidence type="ECO:0000256" key="3">
    <source>
        <dbReference type="ARBA" id="ARBA00010550"/>
    </source>
</evidence>
<sequence length="640" mass="68720">MAASSACIVGNCLSTKRNINKEVHGKNFHLSPRIPSLNKVPETVIKASLDKSPQQGRRGFLKLLLGNTALAGPALLSSGNAYADEQGVSNSRMSYSRFLEYLDKDRVNKVDLFENGTIAIVEAVSPELGNRVQRVRVQLPGLSQELLQKFREKNIDFAAHNAQEDSGSFLFNLIGNLAFPLILIGGLFLLSRRSGGGMGGPGGPGNPLAFGQSKAKFQMEPNTGVTFDDVAGVDEAKQDFMEVVEFLKKPERFTAVGARIPKGVLLVGPPGTGKTLLAKAIAGEAGVPFFSISGSEFVEMFVGVGASRVRDLFKKAKENAPCIVFVDEIDAVGRQRGTGIGGGNDEREQTLNQLLTEMDGFEGNTGIIVVAATNRADILDSALLRPGRFDRQVSVDVPDVKGRTEILKVHAGNKKFDKDVSLEVIAMRTPGFSGADLANLLNEAAILAGRRAKTAISSKEIDDSIDRIVAGMEGTVMTDGKSKSLVAYHEVGHAICGTLTPGHDAVQKVTLVPRGAAGDLQQITGLAKQMVVTFGMSEIGPWSLMDGSGQSQDVIMRMMARNSMSEKLAEDIDTAIKKLSDSAYEIALSHIRNNREAIDKIVEVLIEKETMSGEEFRAILSEFVEIPVENRVAPVTPTPI</sequence>
<evidence type="ECO:0000256" key="13">
    <source>
        <dbReference type="ARBA" id="ARBA00022946"/>
    </source>
</evidence>
<dbReference type="InterPro" id="IPR000642">
    <property type="entry name" value="Peptidase_M41"/>
</dbReference>
<dbReference type="InterPro" id="IPR011546">
    <property type="entry name" value="Pept_M41_FtsH_extracell"/>
</dbReference>
<comment type="subcellular location">
    <subcellularLocation>
        <location evidence="18">Plastid</location>
        <location evidence="18">Chloroplast thylakoid membrane</location>
        <topology evidence="18">Single-pass membrane protein</topology>
        <orientation evidence="18">Stromal side</orientation>
    </subcellularLocation>
</comment>
<evidence type="ECO:0000256" key="1">
    <source>
        <dbReference type="ARBA" id="ARBA00001947"/>
    </source>
</evidence>
<dbReference type="InterPro" id="IPR003960">
    <property type="entry name" value="ATPase_AAA_CS"/>
</dbReference>
<evidence type="ECO:0000256" key="20">
    <source>
        <dbReference type="RuleBase" id="RU003651"/>
    </source>
</evidence>
<keyword evidence="9 20" id="KW-0547">Nucleotide-binding</keyword>
<keyword evidence="13" id="KW-0809">Transit peptide</keyword>
<dbReference type="InterPro" id="IPR003593">
    <property type="entry name" value="AAA+_ATPase"/>
</dbReference>
<dbReference type="Gene3D" id="3.40.50.300">
    <property type="entry name" value="P-loop containing nucleotide triphosphate hydrolases"/>
    <property type="match status" value="1"/>
</dbReference>
<dbReference type="InterPro" id="IPR027417">
    <property type="entry name" value="P-loop_NTPase"/>
</dbReference>
<reference evidence="23" key="1">
    <citation type="submission" date="2022-06" db="EMBL/GenBank/DDBJ databases">
        <title>Uncovering the hologenomic basis of an extraordinary plant invasion.</title>
        <authorList>
            <person name="Bieker V.C."/>
            <person name="Martin M.D."/>
            <person name="Gilbert T."/>
            <person name="Hodgins K."/>
            <person name="Battlay P."/>
            <person name="Petersen B."/>
            <person name="Wilson J."/>
        </authorList>
    </citation>
    <scope>NUCLEOTIDE SEQUENCE</scope>
    <source>
        <strain evidence="23">AA19_3_7</strain>
        <tissue evidence="23">Leaf</tissue>
    </source>
</reference>
<comment type="cofactor">
    <cofactor evidence="1">
        <name>Zn(2+)</name>
        <dbReference type="ChEBI" id="CHEBI:29105"/>
    </cofactor>
</comment>
<evidence type="ECO:0000256" key="21">
    <source>
        <dbReference type="SAM" id="Phobius"/>
    </source>
</evidence>
<feature type="domain" description="AAA+ ATPase" evidence="22">
    <location>
        <begin position="260"/>
        <end position="399"/>
    </location>
</feature>
<dbReference type="GO" id="GO:0004176">
    <property type="term" value="F:ATP-dependent peptidase activity"/>
    <property type="evidence" value="ECO:0007669"/>
    <property type="project" value="InterPro"/>
</dbReference>
<comment type="caution">
    <text evidence="23">The sequence shown here is derived from an EMBL/GenBank/DDBJ whole genome shotgun (WGS) entry which is preliminary data.</text>
</comment>
<gene>
    <name evidence="23" type="ORF">M8C21_022462</name>
</gene>
<evidence type="ECO:0000256" key="9">
    <source>
        <dbReference type="ARBA" id="ARBA00022741"/>
    </source>
</evidence>
<feature type="non-terminal residue" evidence="23">
    <location>
        <position position="640"/>
    </location>
</feature>
<evidence type="ECO:0000256" key="12">
    <source>
        <dbReference type="ARBA" id="ARBA00022840"/>
    </source>
</evidence>
<keyword evidence="17 21" id="KW-0472">Membrane</keyword>
<dbReference type="PANTHER" id="PTHR23076:SF139">
    <property type="entry name" value="ATP-DEPENDENT ZINC METALLOPROTEASE FTSH 2, CHLOROPLASTIC"/>
    <property type="match status" value="1"/>
</dbReference>
<dbReference type="Pfam" id="PF01434">
    <property type="entry name" value="Peptidase_M41"/>
    <property type="match status" value="1"/>
</dbReference>
<dbReference type="FunFam" id="3.40.50.300:FF:000001">
    <property type="entry name" value="ATP-dependent zinc metalloprotease FtsH"/>
    <property type="match status" value="1"/>
</dbReference>
<dbReference type="Pfam" id="PF06480">
    <property type="entry name" value="FtsH_ext"/>
    <property type="match status" value="1"/>
</dbReference>
<dbReference type="Gene3D" id="1.10.8.60">
    <property type="match status" value="1"/>
</dbReference>
<dbReference type="SUPFAM" id="SSF140990">
    <property type="entry name" value="FtsH protease domain-like"/>
    <property type="match status" value="1"/>
</dbReference>
<dbReference type="Gene3D" id="3.30.720.210">
    <property type="match status" value="1"/>
</dbReference>
<evidence type="ECO:0000256" key="7">
    <source>
        <dbReference type="ARBA" id="ARBA00022692"/>
    </source>
</evidence>
<dbReference type="InterPro" id="IPR041569">
    <property type="entry name" value="AAA_lid_3"/>
</dbReference>
<dbReference type="SUPFAM" id="SSF52540">
    <property type="entry name" value="P-loop containing nucleoside triphosphate hydrolases"/>
    <property type="match status" value="1"/>
</dbReference>
<keyword evidence="11" id="KW-0862">Zinc</keyword>
<comment type="similarity">
    <text evidence="20">Belongs to the AAA ATPase family.</text>
</comment>
<dbReference type="Gene3D" id="1.20.58.760">
    <property type="entry name" value="Peptidase M41"/>
    <property type="match status" value="2"/>
</dbReference>
<evidence type="ECO:0000256" key="6">
    <source>
        <dbReference type="ARBA" id="ARBA00022670"/>
    </source>
</evidence>
<accession>A0AAD5CGY7</accession>
<evidence type="ECO:0000256" key="19">
    <source>
        <dbReference type="ARBA" id="ARBA00070124"/>
    </source>
</evidence>
<dbReference type="GO" id="GO:0008270">
    <property type="term" value="F:zinc ion binding"/>
    <property type="evidence" value="ECO:0007669"/>
    <property type="project" value="InterPro"/>
</dbReference>
<keyword evidence="5" id="KW-0934">Plastid</keyword>
<evidence type="ECO:0000256" key="17">
    <source>
        <dbReference type="ARBA" id="ARBA00023136"/>
    </source>
</evidence>
<evidence type="ECO:0000256" key="10">
    <source>
        <dbReference type="ARBA" id="ARBA00022801"/>
    </source>
</evidence>
<dbReference type="AlphaFoldDB" id="A0AAD5CGY7"/>
<protein>
    <recommendedName>
        <fullName evidence="19">ATP-dependent zinc metalloprotease FTSH, chloroplastic</fullName>
    </recommendedName>
</protein>
<dbReference type="CDD" id="cd19501">
    <property type="entry name" value="RecA-like_FtsH"/>
    <property type="match status" value="1"/>
</dbReference>
<evidence type="ECO:0000313" key="24">
    <source>
        <dbReference type="Proteomes" id="UP001206925"/>
    </source>
</evidence>
<dbReference type="PROSITE" id="PS00674">
    <property type="entry name" value="AAA"/>
    <property type="match status" value="1"/>
</dbReference>
<keyword evidence="14 21" id="KW-1133">Transmembrane helix</keyword>
<dbReference type="GO" id="GO:0010304">
    <property type="term" value="P:PSII associated light-harvesting complex II catabolic process"/>
    <property type="evidence" value="ECO:0007669"/>
    <property type="project" value="UniProtKB-ARBA"/>
</dbReference>
<evidence type="ECO:0000256" key="16">
    <source>
        <dbReference type="ARBA" id="ARBA00023078"/>
    </source>
</evidence>
<evidence type="ECO:0000256" key="8">
    <source>
        <dbReference type="ARBA" id="ARBA00022723"/>
    </source>
</evidence>
<evidence type="ECO:0000256" key="18">
    <source>
        <dbReference type="ARBA" id="ARBA00060455"/>
    </source>
</evidence>
<keyword evidence="16" id="KW-0793">Thylakoid</keyword>
<keyword evidence="6" id="KW-0645">Protease</keyword>
<dbReference type="PANTHER" id="PTHR23076">
    <property type="entry name" value="METALLOPROTEASE M41 FTSH"/>
    <property type="match status" value="1"/>
</dbReference>
<organism evidence="23 24">
    <name type="scientific">Ambrosia artemisiifolia</name>
    <name type="common">Common ragweed</name>
    <dbReference type="NCBI Taxonomy" id="4212"/>
    <lineage>
        <taxon>Eukaryota</taxon>
        <taxon>Viridiplantae</taxon>
        <taxon>Streptophyta</taxon>
        <taxon>Embryophyta</taxon>
        <taxon>Tracheophyta</taxon>
        <taxon>Spermatophyta</taxon>
        <taxon>Magnoliopsida</taxon>
        <taxon>eudicotyledons</taxon>
        <taxon>Gunneridae</taxon>
        <taxon>Pentapetalae</taxon>
        <taxon>asterids</taxon>
        <taxon>campanulids</taxon>
        <taxon>Asterales</taxon>
        <taxon>Asteraceae</taxon>
        <taxon>Asteroideae</taxon>
        <taxon>Heliantheae alliance</taxon>
        <taxon>Heliantheae</taxon>
        <taxon>Ambrosia</taxon>
    </lineage>
</organism>
<dbReference type="InterPro" id="IPR003959">
    <property type="entry name" value="ATPase_AAA_core"/>
</dbReference>
<evidence type="ECO:0000313" key="23">
    <source>
        <dbReference type="EMBL" id="KAI7741888.1"/>
    </source>
</evidence>
<name>A0AAD5CGY7_AMBAR</name>
<dbReference type="InterPro" id="IPR037219">
    <property type="entry name" value="Peptidase_M41-like"/>
</dbReference>
<evidence type="ECO:0000256" key="14">
    <source>
        <dbReference type="ARBA" id="ARBA00022989"/>
    </source>
</evidence>
<keyword evidence="24" id="KW-1185">Reference proteome</keyword>
<dbReference type="FunFam" id="1.10.8.60:FF:000001">
    <property type="entry name" value="ATP-dependent zinc metalloprotease FtsH"/>
    <property type="match status" value="1"/>
</dbReference>
<dbReference type="Pfam" id="PF00004">
    <property type="entry name" value="AAA"/>
    <property type="match status" value="1"/>
</dbReference>
<dbReference type="EMBL" id="JAMZMK010008113">
    <property type="protein sequence ID" value="KAI7741888.1"/>
    <property type="molecule type" value="Genomic_DNA"/>
</dbReference>
<dbReference type="Proteomes" id="UP001206925">
    <property type="component" value="Unassembled WGS sequence"/>
</dbReference>
<dbReference type="InterPro" id="IPR005936">
    <property type="entry name" value="FtsH"/>
</dbReference>
<evidence type="ECO:0000259" key="22">
    <source>
        <dbReference type="SMART" id="SM00382"/>
    </source>
</evidence>